<feature type="transmembrane region" description="Helical" evidence="2">
    <location>
        <begin position="433"/>
        <end position="451"/>
    </location>
</feature>
<organism evidence="4 5">
    <name type="scientific">Pleurotus eryngii</name>
    <name type="common">Boletus of the steppes</name>
    <dbReference type="NCBI Taxonomy" id="5323"/>
    <lineage>
        <taxon>Eukaryota</taxon>
        <taxon>Fungi</taxon>
        <taxon>Dikarya</taxon>
        <taxon>Basidiomycota</taxon>
        <taxon>Agaricomycotina</taxon>
        <taxon>Agaricomycetes</taxon>
        <taxon>Agaricomycetidae</taxon>
        <taxon>Agaricales</taxon>
        <taxon>Pleurotineae</taxon>
        <taxon>Pleurotaceae</taxon>
        <taxon>Pleurotus</taxon>
    </lineage>
</organism>
<feature type="region of interest" description="Disordered" evidence="1">
    <location>
        <begin position="994"/>
        <end position="1042"/>
    </location>
</feature>
<dbReference type="AlphaFoldDB" id="A0A9P5ZUY1"/>
<dbReference type="Pfam" id="PF18758">
    <property type="entry name" value="KDZ"/>
    <property type="match status" value="1"/>
</dbReference>
<dbReference type="PANTHER" id="PTHR33096">
    <property type="entry name" value="CXC2 DOMAIN-CONTAINING PROTEIN"/>
    <property type="match status" value="1"/>
</dbReference>
<evidence type="ECO:0000256" key="1">
    <source>
        <dbReference type="SAM" id="MobiDB-lite"/>
    </source>
</evidence>
<evidence type="ECO:0000313" key="5">
    <source>
        <dbReference type="Proteomes" id="UP000807025"/>
    </source>
</evidence>
<dbReference type="InterPro" id="IPR040521">
    <property type="entry name" value="KDZ"/>
</dbReference>
<dbReference type="OrthoDB" id="2682806at2759"/>
<dbReference type="EMBL" id="MU154572">
    <property type="protein sequence ID" value="KAF9494449.1"/>
    <property type="molecule type" value="Genomic_DNA"/>
</dbReference>
<accession>A0A9P5ZUY1</accession>
<keyword evidence="2" id="KW-0812">Transmembrane</keyword>
<evidence type="ECO:0000313" key="4">
    <source>
        <dbReference type="EMBL" id="KAF9494449.1"/>
    </source>
</evidence>
<sequence length="1083" mass="122926">MAKEKKARHKFQMSSAKDNMLLRPGSAHTRIVAVSGNLRRVRETPQVMRVAGEAVVEATTSDYGCFGGMFDGVSPADLNETASQYIDPELVRRKRYTVSDMPMLEWRPYRTEYLMESMRREGRGEAASWERCPTCGQEEPVIYSCVECFGGLLECQACFVNRHKRLPLHTVKRWNRECFERTTLRDLGLRIQLGHLDGDDRQQLLRSRWYPATVHYPRTCATIELLNHFHVLTLAGKISHHEFYLSLERLTDNLGIDAPNTRYKAFMRMVRQFRAERMFKRAGRGCIEDGIERTETGQLSLACPACPQPGVNIPEGWEMADEQDKYLYSLLVLMDANFRLKNRMRSSEEADPGLVTGLAYFVEPRGYSQHLKRFATQTDTSTCSGFKAITTAETKFSSGMRSTGVGMCICARHEMVRAVGDLQRGERYCNMDWVLLSALQSFALATLYIIYDIACQFKIHFKERMSQVPAKLQLPARLEPRFAIPKCHCPAHKQECQTPHSLNLMPGVGRTDGEGIERDWSSLNPIANSTKEMGPRFRHDTIDDHLAHHNWRKLMSLGHTLRRKILLALAESSRQQRIFEDITLTIQGRNDAIIPMWTTMIKLWEADKAQPNPYEFTKTHSAKSQKEVQLELVEDERKTLAAGSPLLHKTTPTSFLVACLGLEDKQRKIRMACKQADMTPQQATDIEQGRLIIQSTLNRICSAQRAYMSILESLMAEDADEMSSRDIEDVPLWLPSAVDASQRESGCTHGLAAKEEMLREAQCHDALDKIRALQRGKAHLVIYKNRNVRGQRPSTRARTSLDRLNDRIRMETVRYRDARTALLSLRGHGPWEVVLQPLQDADLRPPSAFDIDDPDDAIGADGKKKSQKKLQALRHLGDGHKKASWVWTTTSTLPEEDNGDFEIIVRIEWAKARACALRWTEEVNLLREEMRRIRVTLQAHAEWWRLQGVPWEGLDPDMAEGVHAYALRQAKVYERLLQDFSELWLTPFTSKPKKRLPLPSSPEAADACEDESDDDLPPDTSGDPSIPNPDACKSPSPPAAVNSAANFPEIPVTNMLLAIPEIPVTNTPLDIPEMTIEVGMAID</sequence>
<keyword evidence="5" id="KW-1185">Reference proteome</keyword>
<feature type="compositionally biased region" description="Acidic residues" evidence="1">
    <location>
        <begin position="1006"/>
        <end position="1017"/>
    </location>
</feature>
<protein>
    <recommendedName>
        <fullName evidence="3">CxC2-like cysteine cluster KDZ transposase-associated domain-containing protein</fullName>
    </recommendedName>
</protein>
<evidence type="ECO:0000256" key="2">
    <source>
        <dbReference type="SAM" id="Phobius"/>
    </source>
</evidence>
<name>A0A9P5ZUY1_PLEER</name>
<dbReference type="Pfam" id="PF18803">
    <property type="entry name" value="CxC2"/>
    <property type="match status" value="1"/>
</dbReference>
<dbReference type="Proteomes" id="UP000807025">
    <property type="component" value="Unassembled WGS sequence"/>
</dbReference>
<reference evidence="4" key="1">
    <citation type="submission" date="2020-11" db="EMBL/GenBank/DDBJ databases">
        <authorList>
            <consortium name="DOE Joint Genome Institute"/>
            <person name="Ahrendt S."/>
            <person name="Riley R."/>
            <person name="Andreopoulos W."/>
            <person name="Labutti K."/>
            <person name="Pangilinan J."/>
            <person name="Ruiz-Duenas F.J."/>
            <person name="Barrasa J.M."/>
            <person name="Sanchez-Garcia M."/>
            <person name="Camarero S."/>
            <person name="Miyauchi S."/>
            <person name="Serrano A."/>
            <person name="Linde D."/>
            <person name="Babiker R."/>
            <person name="Drula E."/>
            <person name="Ayuso-Fernandez I."/>
            <person name="Pacheco R."/>
            <person name="Padilla G."/>
            <person name="Ferreira P."/>
            <person name="Barriuso J."/>
            <person name="Kellner H."/>
            <person name="Castanera R."/>
            <person name="Alfaro M."/>
            <person name="Ramirez L."/>
            <person name="Pisabarro A.G."/>
            <person name="Kuo A."/>
            <person name="Tritt A."/>
            <person name="Lipzen A."/>
            <person name="He G."/>
            <person name="Yan M."/>
            <person name="Ng V."/>
            <person name="Cullen D."/>
            <person name="Martin F."/>
            <person name="Rosso M.-N."/>
            <person name="Henrissat B."/>
            <person name="Hibbett D."/>
            <person name="Martinez A.T."/>
            <person name="Grigoriev I.V."/>
        </authorList>
    </citation>
    <scope>NUCLEOTIDE SEQUENCE</scope>
    <source>
        <strain evidence="4">ATCC 90797</strain>
    </source>
</reference>
<proteinExistence type="predicted"/>
<keyword evidence="2" id="KW-1133">Transmembrane helix</keyword>
<comment type="caution">
    <text evidence="4">The sequence shown here is derived from an EMBL/GenBank/DDBJ whole genome shotgun (WGS) entry which is preliminary data.</text>
</comment>
<dbReference type="InterPro" id="IPR041457">
    <property type="entry name" value="CxC2_KDZ-assoc"/>
</dbReference>
<evidence type="ECO:0000259" key="3">
    <source>
        <dbReference type="Pfam" id="PF18803"/>
    </source>
</evidence>
<keyword evidence="2" id="KW-0472">Membrane</keyword>
<feature type="domain" description="CxC2-like cysteine cluster KDZ transposase-associated" evidence="3">
    <location>
        <begin position="200"/>
        <end position="255"/>
    </location>
</feature>
<gene>
    <name evidence="4" type="ORF">BDN71DRAFT_1590324</name>
</gene>
<dbReference type="PANTHER" id="PTHR33096:SF1">
    <property type="entry name" value="CXC1-LIKE CYSTEINE CLUSTER ASSOCIATED WITH KDZ TRANSPOSASES DOMAIN-CONTAINING PROTEIN"/>
    <property type="match status" value="1"/>
</dbReference>